<accession>E5A2A1</accession>
<dbReference type="OrthoDB" id="3799884at2759"/>
<sequence>MPQPGLLSDAIEGGTPCPEDQDGLYALIRSHNVPCTCPDHQKDANCIHQGYHVRICVPQVGAVAPLTRKGHEAMHLVHAAIQYFTRTEKDMGTRQKSAIEEFRNLSRMRLGFWCNLNDAHRARSIEVEDMESLLELFNHIFFFGALDVHFKWMKDGAHDLGSYGHAKRVIKLNPTAVRGEMRMSVFDFRIETLLHECVHALIFQFACPSCESFDVNVDNAAGHGRAYQVLYGAVSEVARVLLGVLEYAPSFSETFLTHWNEVRHLPSVHDMETWPDYQKLAYIIRDVRNRRVLFFDAEMPQREIHEKIRVFVEEENKKDDARMRAIEDTTPPEEQVTPWDKKHIAILGGCVMLCSVELIMLAIMLGLDDQQTKDYTERREATHDDNEDVNLVVDRV</sequence>
<reference evidence="3" key="1">
    <citation type="journal article" date="2011" name="Nat. Commun.">
        <title>Effector diversification within compartments of the Leptosphaeria maculans genome affected by Repeat-Induced Point mutations.</title>
        <authorList>
            <person name="Rouxel T."/>
            <person name="Grandaubert J."/>
            <person name="Hane J.K."/>
            <person name="Hoede C."/>
            <person name="van de Wouw A.P."/>
            <person name="Couloux A."/>
            <person name="Dominguez V."/>
            <person name="Anthouard V."/>
            <person name="Bally P."/>
            <person name="Bourras S."/>
            <person name="Cozijnsen A.J."/>
            <person name="Ciuffetti L.M."/>
            <person name="Degrave A."/>
            <person name="Dilmaghani A."/>
            <person name="Duret L."/>
            <person name="Fudal I."/>
            <person name="Goodwin S.B."/>
            <person name="Gout L."/>
            <person name="Glaser N."/>
            <person name="Linglin J."/>
            <person name="Kema G.H.J."/>
            <person name="Lapalu N."/>
            <person name="Lawrence C.B."/>
            <person name="May K."/>
            <person name="Meyer M."/>
            <person name="Ollivier B."/>
            <person name="Poulain J."/>
            <person name="Schoch C.L."/>
            <person name="Simon A."/>
            <person name="Spatafora J.W."/>
            <person name="Stachowiak A."/>
            <person name="Turgeon B.G."/>
            <person name="Tyler B.M."/>
            <person name="Vincent D."/>
            <person name="Weissenbach J."/>
            <person name="Amselem J."/>
            <person name="Quesneville H."/>
            <person name="Oliver R.P."/>
            <person name="Wincker P."/>
            <person name="Balesdent M.-H."/>
            <person name="Howlett B.J."/>
        </authorList>
    </citation>
    <scope>NUCLEOTIDE SEQUENCE [LARGE SCALE GENOMIC DNA]</scope>
    <source>
        <strain evidence="3">JN3 / isolate v23.1.3 / race Av1-4-5-6-7-8</strain>
    </source>
</reference>
<dbReference type="InParanoid" id="E5A2A1"/>
<keyword evidence="1" id="KW-1133">Transmembrane helix</keyword>
<evidence type="ECO:0000256" key="1">
    <source>
        <dbReference type="SAM" id="Phobius"/>
    </source>
</evidence>
<protein>
    <submittedName>
        <fullName evidence="2">Predicted protein</fullName>
    </submittedName>
</protein>
<dbReference type="Proteomes" id="UP000002668">
    <property type="component" value="Genome"/>
</dbReference>
<dbReference type="AlphaFoldDB" id="E5A2A1"/>
<dbReference type="HOGENOM" id="CLU_696523_0_0_1"/>
<dbReference type="EMBL" id="FP929132">
    <property type="protein sequence ID" value="CBX97536.1"/>
    <property type="molecule type" value="Genomic_DNA"/>
</dbReference>
<evidence type="ECO:0000313" key="2">
    <source>
        <dbReference type="EMBL" id="CBX97536.1"/>
    </source>
</evidence>
<keyword evidence="1" id="KW-0812">Transmembrane</keyword>
<evidence type="ECO:0000313" key="3">
    <source>
        <dbReference type="Proteomes" id="UP000002668"/>
    </source>
</evidence>
<dbReference type="VEuPathDB" id="FungiDB:LEMA_P089450.1"/>
<keyword evidence="3" id="KW-1185">Reference proteome</keyword>
<feature type="transmembrane region" description="Helical" evidence="1">
    <location>
        <begin position="344"/>
        <end position="367"/>
    </location>
</feature>
<proteinExistence type="predicted"/>
<gene>
    <name evidence="2" type="ORF">LEMA_P089450.1</name>
</gene>
<organism evidence="3">
    <name type="scientific">Leptosphaeria maculans (strain JN3 / isolate v23.1.3 / race Av1-4-5-6-7-8)</name>
    <name type="common">Blackleg fungus</name>
    <name type="synonym">Phoma lingam</name>
    <dbReference type="NCBI Taxonomy" id="985895"/>
    <lineage>
        <taxon>Eukaryota</taxon>
        <taxon>Fungi</taxon>
        <taxon>Dikarya</taxon>
        <taxon>Ascomycota</taxon>
        <taxon>Pezizomycotina</taxon>
        <taxon>Dothideomycetes</taxon>
        <taxon>Pleosporomycetidae</taxon>
        <taxon>Pleosporales</taxon>
        <taxon>Pleosporineae</taxon>
        <taxon>Leptosphaeriaceae</taxon>
        <taxon>Plenodomus</taxon>
        <taxon>Plenodomus lingam/Leptosphaeria maculans species complex</taxon>
    </lineage>
</organism>
<keyword evidence="1" id="KW-0472">Membrane</keyword>
<name>E5A2A1_LEPMJ</name>